<feature type="domain" description="Gamma-Tubulin ring complex non-core subunit mod21 N-terminal" evidence="8">
    <location>
        <begin position="66"/>
        <end position="154"/>
    </location>
</feature>
<reference evidence="10" key="1">
    <citation type="journal article" date="2020" name="Stud. Mycol.">
        <title>101 Dothideomycetes genomes: a test case for predicting lifestyles and emergence of pathogens.</title>
        <authorList>
            <person name="Haridas S."/>
            <person name="Albert R."/>
            <person name="Binder M."/>
            <person name="Bloem J."/>
            <person name="Labutti K."/>
            <person name="Salamov A."/>
            <person name="Andreopoulos B."/>
            <person name="Baker S."/>
            <person name="Barry K."/>
            <person name="Bills G."/>
            <person name="Bluhm B."/>
            <person name="Cannon C."/>
            <person name="Castanera R."/>
            <person name="Culley D."/>
            <person name="Daum C."/>
            <person name="Ezra D."/>
            <person name="Gonzalez J."/>
            <person name="Henrissat B."/>
            <person name="Kuo A."/>
            <person name="Liang C."/>
            <person name="Lipzen A."/>
            <person name="Lutzoni F."/>
            <person name="Magnuson J."/>
            <person name="Mondo S."/>
            <person name="Nolan M."/>
            <person name="Ohm R."/>
            <person name="Pangilinan J."/>
            <person name="Park H.-J."/>
            <person name="Ramirez L."/>
            <person name="Alfaro M."/>
            <person name="Sun H."/>
            <person name="Tritt A."/>
            <person name="Yoshinaga Y."/>
            <person name="Zwiers L.-H."/>
            <person name="Turgeon B."/>
            <person name="Goodwin S."/>
            <person name="Spatafora J."/>
            <person name="Crous P."/>
            <person name="Grigoriev I."/>
        </authorList>
    </citation>
    <scope>NUCLEOTIDE SEQUENCE</scope>
    <source>
        <strain evidence="10">CBS 115976</strain>
    </source>
</reference>
<evidence type="ECO:0000256" key="4">
    <source>
        <dbReference type="ARBA" id="ARBA00023212"/>
    </source>
</evidence>
<dbReference type="PANTHER" id="PTHR19302">
    <property type="entry name" value="GAMMA TUBULIN COMPLEX PROTEIN"/>
    <property type="match status" value="1"/>
</dbReference>
<dbReference type="Proteomes" id="UP000799302">
    <property type="component" value="Unassembled WGS sequence"/>
</dbReference>
<dbReference type="GO" id="GO:0051011">
    <property type="term" value="F:microtubule minus-end binding"/>
    <property type="evidence" value="ECO:0007669"/>
    <property type="project" value="TreeGrafter"/>
</dbReference>
<dbReference type="GO" id="GO:0005816">
    <property type="term" value="C:spindle pole body"/>
    <property type="evidence" value="ECO:0007669"/>
    <property type="project" value="UniProtKB-ARBA"/>
</dbReference>
<evidence type="ECO:0000256" key="6">
    <source>
        <dbReference type="SAM" id="MobiDB-lite"/>
    </source>
</evidence>
<dbReference type="GO" id="GO:0007020">
    <property type="term" value="P:microtubule nucleation"/>
    <property type="evidence" value="ECO:0007669"/>
    <property type="project" value="InterPro"/>
</dbReference>
<organism evidence="10 11">
    <name type="scientific">Microthyrium microscopicum</name>
    <dbReference type="NCBI Taxonomy" id="703497"/>
    <lineage>
        <taxon>Eukaryota</taxon>
        <taxon>Fungi</taxon>
        <taxon>Dikarya</taxon>
        <taxon>Ascomycota</taxon>
        <taxon>Pezizomycotina</taxon>
        <taxon>Dothideomycetes</taxon>
        <taxon>Dothideomycetes incertae sedis</taxon>
        <taxon>Microthyriales</taxon>
        <taxon>Microthyriaceae</taxon>
        <taxon>Microthyrium</taxon>
    </lineage>
</organism>
<feature type="region of interest" description="Disordered" evidence="6">
    <location>
        <begin position="149"/>
        <end position="168"/>
    </location>
</feature>
<dbReference type="GO" id="GO:0043015">
    <property type="term" value="F:gamma-tubulin binding"/>
    <property type="evidence" value="ECO:0007669"/>
    <property type="project" value="InterPro"/>
</dbReference>
<protein>
    <recommendedName>
        <fullName evidence="5">Spindle pole body component</fullName>
    </recommendedName>
</protein>
<dbReference type="InterPro" id="IPR007259">
    <property type="entry name" value="GCP"/>
</dbReference>
<gene>
    <name evidence="10" type="ORF">BT63DRAFT_430185</name>
</gene>
<dbReference type="InterPro" id="IPR059169">
    <property type="entry name" value="GCP5_N_ext"/>
</dbReference>
<proteinExistence type="inferred from homology"/>
<dbReference type="GO" id="GO:0051225">
    <property type="term" value="P:spindle assembly"/>
    <property type="evidence" value="ECO:0007669"/>
    <property type="project" value="TreeGrafter"/>
</dbReference>
<dbReference type="PANTHER" id="PTHR19302:SF33">
    <property type="entry name" value="GAMMA-TUBULIN COMPLEX COMPONENT 5"/>
    <property type="match status" value="1"/>
</dbReference>
<keyword evidence="4 5" id="KW-0206">Cytoskeleton</keyword>
<dbReference type="Pfam" id="PF04130">
    <property type="entry name" value="GCP_C_terminal"/>
    <property type="match status" value="1"/>
</dbReference>
<evidence type="ECO:0000259" key="8">
    <source>
        <dbReference type="Pfam" id="PF14609"/>
    </source>
</evidence>
<evidence type="ECO:0000259" key="7">
    <source>
        <dbReference type="Pfam" id="PF04130"/>
    </source>
</evidence>
<dbReference type="InterPro" id="IPR042241">
    <property type="entry name" value="GCP_C_sf"/>
</dbReference>
<evidence type="ECO:0000313" key="10">
    <source>
        <dbReference type="EMBL" id="KAF2663938.1"/>
    </source>
</evidence>
<comment type="similarity">
    <text evidence="1 5">Belongs to the TUBGCP family.</text>
</comment>
<dbReference type="Pfam" id="PF17681">
    <property type="entry name" value="GCP_N_terminal"/>
    <property type="match status" value="1"/>
</dbReference>
<dbReference type="AlphaFoldDB" id="A0A6A6TYK1"/>
<dbReference type="InterPro" id="IPR040457">
    <property type="entry name" value="GCP_C"/>
</dbReference>
<sequence length="774" mass="88031">MAFAQNNSTLEDLVADVTKISPASDPKAFKKWRDYALKTTKSSHWARVNQFEVESKLNGLAEKFHILNREDLALGMESSLQKLELVSDKWTPDILFLLLELSDQPTSKADIYDSREKSHSPELTPLSWAELKRDDPFSDDDLWKDVSYSPISSDSEDDISITTPAPTENLATSKDQVSQTNRVNELFVEVDEALLKSLLNLQFWVDKPSNGIQELSADKNTLPELQAVREVLQLLRGLPTSMFEILGMQVRYVDQHALKDLSKPVFASIMQSFAALATHVLYLRKWVQQPVTESLLRAFKAAVQDAITDYDKVIGKLDTSFVNHGADITISLMAVMDEARIMSRPLLFLGTLIKRMSTTSAKQFSHLELIYDSICEQQEAGDAILYVFLANIFFKSLRAFLRPIRTWMEEGVIVNQSAFFIQENEGPLEDSSLWHDQFSLRKSQHGDLLAPIFVHAAAKFILNAGKSIRFLGRLDTAVSLSKATQSDLDLDLVCCHDDEQFLSPFPILFDSALDTWIRSMYSPAMTTLKQQIWSKYQLGVHLEALQEIYLSKDGGRLQALADPIFQSLDNKKTGWNDRYVFAEKVKDVFADCDHVKEQLIVVRSTPSKSGVRSIRGASNIVLDYHLPWPVLNVIRKQSLATYQRVFRFLLQLYRAKYLLRQNVFQRGKELPIVVAINHQLKWLVDVLQAHIIFSVIQPLVERLGQQISEANDLDAMSEAHDRFVSSLQAQCLLSKNLNPIHQGIMSILELVVQLCNIQKPWQAIEALWRNRCSR</sequence>
<dbReference type="GO" id="GO:0000278">
    <property type="term" value="P:mitotic cell cycle"/>
    <property type="evidence" value="ECO:0007669"/>
    <property type="project" value="TreeGrafter"/>
</dbReference>
<evidence type="ECO:0000313" key="11">
    <source>
        <dbReference type="Proteomes" id="UP000799302"/>
    </source>
</evidence>
<dbReference type="CDD" id="cd22572">
    <property type="entry name" value="GCP5_NTD"/>
    <property type="match status" value="1"/>
</dbReference>
<dbReference type="GO" id="GO:0005874">
    <property type="term" value="C:microtubule"/>
    <property type="evidence" value="ECO:0007669"/>
    <property type="project" value="UniProtKB-KW"/>
</dbReference>
<accession>A0A6A6TYK1</accession>
<evidence type="ECO:0000259" key="9">
    <source>
        <dbReference type="Pfam" id="PF17681"/>
    </source>
</evidence>
<evidence type="ECO:0000256" key="2">
    <source>
        <dbReference type="ARBA" id="ARBA00022490"/>
    </source>
</evidence>
<dbReference type="Gene3D" id="1.20.120.1900">
    <property type="entry name" value="Gamma-tubulin complex, C-terminal domain"/>
    <property type="match status" value="1"/>
</dbReference>
<evidence type="ECO:0000256" key="3">
    <source>
        <dbReference type="ARBA" id="ARBA00022701"/>
    </source>
</evidence>
<dbReference type="Pfam" id="PF14609">
    <property type="entry name" value="GCP5-Mod21_N"/>
    <property type="match status" value="1"/>
</dbReference>
<dbReference type="GO" id="GO:0031122">
    <property type="term" value="P:cytoplasmic microtubule organization"/>
    <property type="evidence" value="ECO:0007669"/>
    <property type="project" value="TreeGrafter"/>
</dbReference>
<feature type="domain" description="Gamma tubulin complex component protein N-terminal" evidence="9">
    <location>
        <begin position="228"/>
        <end position="533"/>
    </location>
</feature>
<feature type="domain" description="Gamma tubulin complex component C-terminal" evidence="7">
    <location>
        <begin position="541"/>
        <end position="759"/>
    </location>
</feature>
<dbReference type="GO" id="GO:0051321">
    <property type="term" value="P:meiotic cell cycle"/>
    <property type="evidence" value="ECO:0007669"/>
    <property type="project" value="TreeGrafter"/>
</dbReference>
<name>A0A6A6TYK1_9PEZI</name>
<comment type="subcellular location">
    <subcellularLocation>
        <location evidence="5">Cytoplasm</location>
        <location evidence="5">Cytoskeleton</location>
        <location evidence="5">Microtubule organizing center</location>
    </subcellularLocation>
</comment>
<dbReference type="EMBL" id="MU004244">
    <property type="protein sequence ID" value="KAF2663938.1"/>
    <property type="molecule type" value="Genomic_DNA"/>
</dbReference>
<dbReference type="InterPro" id="IPR032797">
    <property type="entry name" value="Mod21_N"/>
</dbReference>
<dbReference type="GO" id="GO:0000930">
    <property type="term" value="C:gamma-tubulin complex"/>
    <property type="evidence" value="ECO:0007669"/>
    <property type="project" value="TreeGrafter"/>
</dbReference>
<dbReference type="OrthoDB" id="66546at2759"/>
<evidence type="ECO:0000256" key="5">
    <source>
        <dbReference type="RuleBase" id="RU363050"/>
    </source>
</evidence>
<keyword evidence="3 5" id="KW-0493">Microtubule</keyword>
<dbReference type="GO" id="GO:0000922">
    <property type="term" value="C:spindle pole"/>
    <property type="evidence" value="ECO:0007669"/>
    <property type="project" value="InterPro"/>
</dbReference>
<keyword evidence="11" id="KW-1185">Reference proteome</keyword>
<evidence type="ECO:0000256" key="1">
    <source>
        <dbReference type="ARBA" id="ARBA00010337"/>
    </source>
</evidence>
<dbReference type="InterPro" id="IPR041470">
    <property type="entry name" value="GCP_N"/>
</dbReference>
<keyword evidence="2 5" id="KW-0963">Cytoplasm</keyword>